<name>A0A1J7J810_9PEZI</name>
<feature type="compositionally biased region" description="Low complexity" evidence="2">
    <location>
        <begin position="95"/>
        <end position="113"/>
    </location>
</feature>
<evidence type="ECO:0000259" key="3">
    <source>
        <dbReference type="PROSITE" id="PS50048"/>
    </source>
</evidence>
<organism evidence="4 5">
    <name type="scientific">Coniochaeta ligniaria NRRL 30616</name>
    <dbReference type="NCBI Taxonomy" id="1408157"/>
    <lineage>
        <taxon>Eukaryota</taxon>
        <taxon>Fungi</taxon>
        <taxon>Dikarya</taxon>
        <taxon>Ascomycota</taxon>
        <taxon>Pezizomycotina</taxon>
        <taxon>Sordariomycetes</taxon>
        <taxon>Sordariomycetidae</taxon>
        <taxon>Coniochaetales</taxon>
        <taxon>Coniochaetaceae</taxon>
        <taxon>Coniochaeta</taxon>
    </lineage>
</organism>
<feature type="compositionally biased region" description="Polar residues" evidence="2">
    <location>
        <begin position="121"/>
        <end position="136"/>
    </location>
</feature>
<dbReference type="InParanoid" id="A0A1J7J810"/>
<feature type="domain" description="Zn(2)-C6 fungal-type" evidence="3">
    <location>
        <begin position="175"/>
        <end position="216"/>
    </location>
</feature>
<dbReference type="InterPro" id="IPR001138">
    <property type="entry name" value="Zn2Cys6_DnaBD"/>
</dbReference>
<evidence type="ECO:0000313" key="5">
    <source>
        <dbReference type="Proteomes" id="UP000182658"/>
    </source>
</evidence>
<evidence type="ECO:0000256" key="2">
    <source>
        <dbReference type="SAM" id="MobiDB-lite"/>
    </source>
</evidence>
<dbReference type="PROSITE" id="PS50048">
    <property type="entry name" value="ZN2_CY6_FUNGAL_2"/>
    <property type="match status" value="1"/>
</dbReference>
<dbReference type="PANTHER" id="PTHR35392:SF3">
    <property type="entry name" value="ZN(2)-C6 FUNGAL-TYPE DOMAIN-CONTAINING PROTEIN"/>
    <property type="match status" value="1"/>
</dbReference>
<dbReference type="AlphaFoldDB" id="A0A1J7J810"/>
<gene>
    <name evidence="4" type="ORF">CONLIGDRAFT_680282</name>
</gene>
<keyword evidence="5" id="KW-1185">Reference proteome</keyword>
<keyword evidence="1" id="KW-0539">Nucleus</keyword>
<dbReference type="InterPro" id="IPR052973">
    <property type="entry name" value="Fungal_sec-metab_reg_TF"/>
</dbReference>
<proteinExistence type="predicted"/>
<dbReference type="OrthoDB" id="5362630at2759"/>
<dbReference type="GO" id="GO:0000981">
    <property type="term" value="F:DNA-binding transcription factor activity, RNA polymerase II-specific"/>
    <property type="evidence" value="ECO:0007669"/>
    <property type="project" value="InterPro"/>
</dbReference>
<dbReference type="CDD" id="cd00067">
    <property type="entry name" value="GAL4"/>
    <property type="match status" value="1"/>
</dbReference>
<dbReference type="PANTHER" id="PTHR35392">
    <property type="entry name" value="ZN(II)2CYS6 TRANSCRIPTION FACTOR (EUROFUNG)-RELATED-RELATED"/>
    <property type="match status" value="1"/>
</dbReference>
<dbReference type="GO" id="GO:0008270">
    <property type="term" value="F:zinc ion binding"/>
    <property type="evidence" value="ECO:0007669"/>
    <property type="project" value="InterPro"/>
</dbReference>
<dbReference type="STRING" id="1408157.A0A1J7J810"/>
<sequence length="619" mass="70382">MSVHPTGQEQDSWADHDSLTIRLAVIEQYQQPTQHLGRYVGVVHPMDGRYNAQDGGTANSDVEETVIADDDDVRAKVESVRGSISSTNSGGDTHPYSSSSNSSYVNLSSPSSVRQGGAQHAPSSGNDPTTESTGTGYRSAVPGNPALPVKKERKKRSEFERDKLEETNLTRKYKACVACRKQKIRCTVSEEGPEAPCAKCQKTKTSKSGKVIHCSVCYRTLTLTSIIAARPGGLGLTRRWEGTKMANVDVTDWADNTIRTIHMLQGLTETPIKVQVRKFKPKEGDITYRQWDYNGKPQRHDLEPYCLADIHATAAIFSNYLSHTALKGLREAAHSSGELVQETFRMVQEHAAKLKKRITDGPDKELVTKEWQLLMRVVKLVWSLRHTTGSVWLDGPDKLGMTPPEDDSYPLRNPKTREKEVSLPRLIVAQFDSIQNQSILPDQLKRVLRDLENNLSSPKHDWFTMYLAVFMLLHEISVASKDRYRWARERHQKTRYGAGKYADLGMYMENFQKASFSLLAYWHYYKCYILDDADWDASGATTKLKALEPEYVRFMERSAQLMREAEEANKIPKPPLDGCWEHELFFVSRMFKRDWMEGYQTFNFMDKDKDEAKDEDQDG</sequence>
<dbReference type="Proteomes" id="UP000182658">
    <property type="component" value="Unassembled WGS sequence"/>
</dbReference>
<reference evidence="4 5" key="1">
    <citation type="submission" date="2016-10" db="EMBL/GenBank/DDBJ databases">
        <title>Draft genome sequence of Coniochaeta ligniaria NRRL30616, a lignocellulolytic fungus for bioabatement of inhibitors in plant biomass hydrolysates.</title>
        <authorList>
            <consortium name="DOE Joint Genome Institute"/>
            <person name="Jimenez D.J."/>
            <person name="Hector R.E."/>
            <person name="Riley R."/>
            <person name="Sun H."/>
            <person name="Grigoriev I.V."/>
            <person name="Van Elsas J.D."/>
            <person name="Nichols N.N."/>
        </authorList>
    </citation>
    <scope>NUCLEOTIDE SEQUENCE [LARGE SCALE GENOMIC DNA]</scope>
    <source>
        <strain evidence="4 5">NRRL 30616</strain>
    </source>
</reference>
<evidence type="ECO:0000313" key="4">
    <source>
        <dbReference type="EMBL" id="OIW29433.1"/>
    </source>
</evidence>
<dbReference type="EMBL" id="KV875097">
    <property type="protein sequence ID" value="OIW29433.1"/>
    <property type="molecule type" value="Genomic_DNA"/>
</dbReference>
<feature type="region of interest" description="Disordered" evidence="2">
    <location>
        <begin position="67"/>
        <end position="160"/>
    </location>
</feature>
<feature type="compositionally biased region" description="Polar residues" evidence="2">
    <location>
        <begin position="82"/>
        <end position="91"/>
    </location>
</feature>
<accession>A0A1J7J810</accession>
<protein>
    <recommendedName>
        <fullName evidence="3">Zn(2)-C6 fungal-type domain-containing protein</fullName>
    </recommendedName>
</protein>
<evidence type="ECO:0000256" key="1">
    <source>
        <dbReference type="ARBA" id="ARBA00023242"/>
    </source>
</evidence>